<feature type="compositionally biased region" description="Polar residues" evidence="5">
    <location>
        <begin position="577"/>
        <end position="588"/>
    </location>
</feature>
<dbReference type="GO" id="GO:0046486">
    <property type="term" value="P:glycerolipid metabolic process"/>
    <property type="evidence" value="ECO:0007669"/>
    <property type="project" value="UniProtKB-ARBA"/>
</dbReference>
<feature type="region of interest" description="Disordered" evidence="5">
    <location>
        <begin position="564"/>
        <end position="588"/>
    </location>
</feature>
<dbReference type="PANTHER" id="PTHR24185">
    <property type="entry name" value="CALCIUM-INDEPENDENT PHOSPHOLIPASE A2-GAMMA"/>
    <property type="match status" value="1"/>
</dbReference>
<dbReference type="GO" id="GO:0016020">
    <property type="term" value="C:membrane"/>
    <property type="evidence" value="ECO:0007669"/>
    <property type="project" value="TreeGrafter"/>
</dbReference>
<evidence type="ECO:0000256" key="5">
    <source>
        <dbReference type="SAM" id="MobiDB-lite"/>
    </source>
</evidence>
<dbReference type="InterPro" id="IPR002641">
    <property type="entry name" value="PNPLA_dom"/>
</dbReference>
<dbReference type="InterPro" id="IPR035992">
    <property type="entry name" value="Ricin_B-like_lectins"/>
</dbReference>
<dbReference type="EMBL" id="CAJMWV010000496">
    <property type="protein sequence ID" value="CAE6399923.1"/>
    <property type="molecule type" value="Genomic_DNA"/>
</dbReference>
<name>A0A8H3A904_9AGAM</name>
<dbReference type="Pfam" id="PF01734">
    <property type="entry name" value="Patatin"/>
    <property type="match status" value="1"/>
</dbReference>
<dbReference type="AlphaFoldDB" id="A0A8H3A904"/>
<dbReference type="GO" id="GO:0016042">
    <property type="term" value="P:lipid catabolic process"/>
    <property type="evidence" value="ECO:0007669"/>
    <property type="project" value="UniProtKB-KW"/>
</dbReference>
<keyword evidence="2" id="KW-0442">Lipid degradation</keyword>
<dbReference type="InterPro" id="IPR016035">
    <property type="entry name" value="Acyl_Trfase/lysoPLipase"/>
</dbReference>
<sequence length="741" mass="80725">MDSQPSKPSPSCSRCSVRVPLAQTEPIMDSDLNPRPLRILCIDGAGIRSYSSLIILQQLMARLPTNPAEPPVRPAQIFDLIIGTGAGGIIALMLGRLRMSVPECLTHFQEIMLDLLGRSMAVGLLSTVARALKGRDLSWLSSSKLQAHSKRIISLSLGSPDTLMYEGGWEDNICRTAVVASKVNAGPIILRSYKLESDDSDEELKMDQVQIWEAARATSATPMIFEPIFIGGRDSYVDGAVAGHSNPAQLALDEVEKIWPEHPIGLFLSLGTGVSSVGKQVAAEQNSIFDVITSSAARIEHQVQVRIERDFTTTSYIRFCPGEELASVSLGDHTAITGNHSRVHSITVSYLLQPQQINKMTRCAELMTRQLSIQASSPEEMSWGSLQKPSGDNRAHSPLKHTGVSLETTMATDYFLSTQQGLGSGQSTPTPVEGSRLTPSNRGGRSPQAMRRISVSKPRTDASESLAPGNLTRGSRNSLIAPMPTIPQFQIGSSQVELSALSHTLDSPEDRSAWRVPEHTGVSYGSPPYPFRSASAGTLSPTLPLHSHQPLLAQLQPTMTGHQSLLAQRQPEDTPKSETSGTTGLFRNEISSRPAENIIATGTYTLNNIHSGNEAALEDANHESSLVGASSDCDFAKIWNIEKLSNGKYTIKSVQHANFASHESRPKADSHVYGKKDSKQWVIQESKIQNEFTIRCIEDDLFWGLVDAESKTPIQLRKVANDKKNHWRFDPAIIPDQPAGL</sequence>
<comment type="caution">
    <text evidence="4">Lacks conserved residue(s) required for the propagation of feature annotation.</text>
</comment>
<proteinExistence type="predicted"/>
<evidence type="ECO:0000256" key="4">
    <source>
        <dbReference type="PROSITE-ProRule" id="PRU01161"/>
    </source>
</evidence>
<dbReference type="PROSITE" id="PS51635">
    <property type="entry name" value="PNPLA"/>
    <property type="match status" value="1"/>
</dbReference>
<dbReference type="GO" id="GO:0019369">
    <property type="term" value="P:arachidonate metabolic process"/>
    <property type="evidence" value="ECO:0007669"/>
    <property type="project" value="TreeGrafter"/>
</dbReference>
<gene>
    <name evidence="7" type="ORF">RDB_LOCUS13991</name>
</gene>
<dbReference type="SUPFAM" id="SSF52151">
    <property type="entry name" value="FabD/lysophospholipase-like"/>
    <property type="match status" value="1"/>
</dbReference>
<dbReference type="PANTHER" id="PTHR24185:SF1">
    <property type="entry name" value="CALCIUM-INDEPENDENT PHOSPHOLIPASE A2-GAMMA"/>
    <property type="match status" value="1"/>
</dbReference>
<feature type="short sequence motif" description="DGA/G" evidence="4">
    <location>
        <begin position="238"/>
        <end position="240"/>
    </location>
</feature>
<dbReference type="Gene3D" id="2.80.10.50">
    <property type="match status" value="1"/>
</dbReference>
<dbReference type="OrthoDB" id="630895at2759"/>
<keyword evidence="1" id="KW-0378">Hydrolase</keyword>
<organism evidence="7 8">
    <name type="scientific">Rhizoctonia solani</name>
    <dbReference type="NCBI Taxonomy" id="456999"/>
    <lineage>
        <taxon>Eukaryota</taxon>
        <taxon>Fungi</taxon>
        <taxon>Dikarya</taxon>
        <taxon>Basidiomycota</taxon>
        <taxon>Agaricomycotina</taxon>
        <taxon>Agaricomycetes</taxon>
        <taxon>Cantharellales</taxon>
        <taxon>Ceratobasidiaceae</taxon>
        <taxon>Rhizoctonia</taxon>
    </lineage>
</organism>
<feature type="region of interest" description="Disordered" evidence="5">
    <location>
        <begin position="377"/>
        <end position="399"/>
    </location>
</feature>
<dbReference type="Proteomes" id="UP000663831">
    <property type="component" value="Unassembled WGS sequence"/>
</dbReference>
<dbReference type="GO" id="GO:0047499">
    <property type="term" value="F:calcium-independent phospholipase A2 activity"/>
    <property type="evidence" value="ECO:0007669"/>
    <property type="project" value="TreeGrafter"/>
</dbReference>
<evidence type="ECO:0000256" key="1">
    <source>
        <dbReference type="ARBA" id="ARBA00022801"/>
    </source>
</evidence>
<evidence type="ECO:0000256" key="3">
    <source>
        <dbReference type="ARBA" id="ARBA00023098"/>
    </source>
</evidence>
<feature type="domain" description="PNPLA" evidence="6">
    <location>
        <begin position="40"/>
        <end position="252"/>
    </location>
</feature>
<feature type="compositionally biased region" description="Polar residues" evidence="5">
    <location>
        <begin position="419"/>
        <end position="430"/>
    </location>
</feature>
<dbReference type="SUPFAM" id="SSF50370">
    <property type="entry name" value="Ricin B-like lectins"/>
    <property type="match status" value="1"/>
</dbReference>
<comment type="caution">
    <text evidence="7">The sequence shown here is derived from an EMBL/GenBank/DDBJ whole genome shotgun (WGS) entry which is preliminary data.</text>
</comment>
<dbReference type="Gene3D" id="3.40.1090.10">
    <property type="entry name" value="Cytosolic phospholipase A2 catalytic domain"/>
    <property type="match status" value="1"/>
</dbReference>
<evidence type="ECO:0000313" key="8">
    <source>
        <dbReference type="Proteomes" id="UP000663831"/>
    </source>
</evidence>
<evidence type="ECO:0000256" key="2">
    <source>
        <dbReference type="ARBA" id="ARBA00022963"/>
    </source>
</evidence>
<feature type="compositionally biased region" description="Polar residues" evidence="5">
    <location>
        <begin position="377"/>
        <end position="390"/>
    </location>
</feature>
<reference evidence="7" key="1">
    <citation type="submission" date="2021-01" db="EMBL/GenBank/DDBJ databases">
        <authorList>
            <person name="Kaushik A."/>
        </authorList>
    </citation>
    <scope>NUCLEOTIDE SEQUENCE</scope>
    <source>
        <strain evidence="7">AG3-1AP</strain>
    </source>
</reference>
<evidence type="ECO:0000259" key="6">
    <source>
        <dbReference type="PROSITE" id="PS51635"/>
    </source>
</evidence>
<accession>A0A8H3A904</accession>
<keyword evidence="3" id="KW-0443">Lipid metabolism</keyword>
<feature type="region of interest" description="Disordered" evidence="5">
    <location>
        <begin position="419"/>
        <end position="477"/>
    </location>
</feature>
<evidence type="ECO:0000313" key="7">
    <source>
        <dbReference type="EMBL" id="CAE6399923.1"/>
    </source>
</evidence>
<protein>
    <recommendedName>
        <fullName evidence="6">PNPLA domain-containing protein</fullName>
    </recommendedName>
</protein>